<keyword evidence="4" id="KW-1185">Reference proteome</keyword>
<evidence type="ECO:0000313" key="3">
    <source>
        <dbReference type="EMBL" id="SMP65736.1"/>
    </source>
</evidence>
<dbReference type="SUPFAM" id="SSF56349">
    <property type="entry name" value="DNA breaking-rejoining enzymes"/>
    <property type="match status" value="1"/>
</dbReference>
<dbReference type="InterPro" id="IPR050090">
    <property type="entry name" value="Tyrosine_recombinase_XerCD"/>
</dbReference>
<dbReference type="GO" id="GO:0015074">
    <property type="term" value="P:DNA integration"/>
    <property type="evidence" value="ECO:0007669"/>
    <property type="project" value="InterPro"/>
</dbReference>
<dbReference type="PANTHER" id="PTHR30349:SF90">
    <property type="entry name" value="TYROSINE RECOMBINASE XERD"/>
    <property type="match status" value="1"/>
</dbReference>
<evidence type="ECO:0000259" key="2">
    <source>
        <dbReference type="PROSITE" id="PS51898"/>
    </source>
</evidence>
<accession>A0AA45WXT1</accession>
<sequence length="410" mass="46973">MNPEEIRNLSFGGLLDELLQDLEEKSYAKLTLCNYRRTLRKIDSFMVKQGIDVYTPEIGIQYYEIYIAENELGSSRQRFIFTTIRRLNDFYCGKDYQIQEKQKIDQMPRNYEHVLVLYATACAESGNKENTIEKKKRCVRVFFRKCMSLGCLDILSLNAACITRACLAIKNKDTLDVVRAFLIFLSSRGMLETDFSPLVPRYKQPVKIPETFSEEEVCRFEAAVNRSSDVGKRDYAMLLLTTRLGMRSGDIAKLSLDELDFEHEEICFIQQKNGEMLQLPMLLEVKKALTEYISNVRPSVAIKSVFLRHRAPYQGITTSVLRFATAKYFDLAGIDISARKHGPHTFRSSLASSMVNDNVPYEAVRTILGHSDPDAIKHYAKLNIEKLRECAIEVPEPTGSFKAFLEGERP</sequence>
<dbReference type="PROSITE" id="PS51898">
    <property type="entry name" value="TYR_RECOMBINASE"/>
    <property type="match status" value="1"/>
</dbReference>
<dbReference type="EMBL" id="FXUF01000013">
    <property type="protein sequence ID" value="SMP65736.1"/>
    <property type="molecule type" value="Genomic_DNA"/>
</dbReference>
<protein>
    <submittedName>
        <fullName evidence="3">Site-specific recombinase XerD</fullName>
    </submittedName>
</protein>
<organism evidence="3 4">
    <name type="scientific">Anoxynatronum buryatiense</name>
    <dbReference type="NCBI Taxonomy" id="489973"/>
    <lineage>
        <taxon>Bacteria</taxon>
        <taxon>Bacillati</taxon>
        <taxon>Bacillota</taxon>
        <taxon>Clostridia</taxon>
        <taxon>Eubacteriales</taxon>
        <taxon>Clostridiaceae</taxon>
        <taxon>Anoxynatronum</taxon>
    </lineage>
</organism>
<comment type="caution">
    <text evidence="3">The sequence shown here is derived from an EMBL/GenBank/DDBJ whole genome shotgun (WGS) entry which is preliminary data.</text>
</comment>
<keyword evidence="1" id="KW-0233">DNA recombination</keyword>
<dbReference type="InterPro" id="IPR002104">
    <property type="entry name" value="Integrase_catalytic"/>
</dbReference>
<dbReference type="InterPro" id="IPR011010">
    <property type="entry name" value="DNA_brk_join_enz"/>
</dbReference>
<evidence type="ECO:0000313" key="4">
    <source>
        <dbReference type="Proteomes" id="UP001158066"/>
    </source>
</evidence>
<dbReference type="GO" id="GO:0006310">
    <property type="term" value="P:DNA recombination"/>
    <property type="evidence" value="ECO:0007669"/>
    <property type="project" value="UniProtKB-KW"/>
</dbReference>
<dbReference type="PANTHER" id="PTHR30349">
    <property type="entry name" value="PHAGE INTEGRASE-RELATED"/>
    <property type="match status" value="1"/>
</dbReference>
<dbReference type="Gene3D" id="1.10.443.10">
    <property type="entry name" value="Intergrase catalytic core"/>
    <property type="match status" value="1"/>
</dbReference>
<gene>
    <name evidence="3" type="ORF">SAMN06296020_11323</name>
</gene>
<dbReference type="InterPro" id="IPR013762">
    <property type="entry name" value="Integrase-like_cat_sf"/>
</dbReference>
<dbReference type="Proteomes" id="UP001158066">
    <property type="component" value="Unassembled WGS sequence"/>
</dbReference>
<feature type="domain" description="Tyr recombinase" evidence="2">
    <location>
        <begin position="207"/>
        <end position="392"/>
    </location>
</feature>
<dbReference type="GO" id="GO:0003677">
    <property type="term" value="F:DNA binding"/>
    <property type="evidence" value="ECO:0007669"/>
    <property type="project" value="InterPro"/>
</dbReference>
<name>A0AA45WXT1_9CLOT</name>
<reference evidence="3" key="1">
    <citation type="submission" date="2017-05" db="EMBL/GenBank/DDBJ databases">
        <authorList>
            <person name="Varghese N."/>
            <person name="Submissions S."/>
        </authorList>
    </citation>
    <scope>NUCLEOTIDE SEQUENCE</scope>
    <source>
        <strain evidence="3">Su22</strain>
    </source>
</reference>
<dbReference type="Pfam" id="PF00589">
    <property type="entry name" value="Phage_integrase"/>
    <property type="match status" value="1"/>
</dbReference>
<proteinExistence type="predicted"/>
<evidence type="ECO:0000256" key="1">
    <source>
        <dbReference type="ARBA" id="ARBA00023172"/>
    </source>
</evidence>
<dbReference type="AlphaFoldDB" id="A0AA45WXT1"/>
<dbReference type="RefSeq" id="WP_283410171.1">
    <property type="nucleotide sequence ID" value="NZ_FXUF01000013.1"/>
</dbReference>